<comment type="caution">
    <text evidence="5">The sequence shown here is derived from an EMBL/GenBank/DDBJ whole genome shotgun (WGS) entry which is preliminary data.</text>
</comment>
<proteinExistence type="inferred from homology"/>
<protein>
    <submittedName>
        <fullName evidence="5">Flagellin C</fullName>
    </submittedName>
</protein>
<accession>A0ABT1CGK0</accession>
<name>A0ABT1CGK0_9PROT</name>
<dbReference type="Proteomes" id="UP001523401">
    <property type="component" value="Unassembled WGS sequence"/>
</dbReference>
<dbReference type="EMBL" id="JAMXQU010000005">
    <property type="protein sequence ID" value="MCO6159992.1"/>
    <property type="molecule type" value="Genomic_DNA"/>
</dbReference>
<reference evidence="5 6" key="1">
    <citation type="submission" date="2022-06" db="EMBL/GenBank/DDBJ databases">
        <title>Whole-genome of Asaia lannensis strain LMG 27011T.</title>
        <authorList>
            <person name="Sombolestani A."/>
        </authorList>
    </citation>
    <scope>NUCLEOTIDE SEQUENCE [LARGE SCALE GENOMIC DNA]</scope>
    <source>
        <strain evidence="5 6">NBRC 102526</strain>
    </source>
</reference>
<evidence type="ECO:0000256" key="1">
    <source>
        <dbReference type="ARBA" id="ARBA00004365"/>
    </source>
</evidence>
<dbReference type="Pfam" id="PF00669">
    <property type="entry name" value="Flagellin_N"/>
    <property type="match status" value="1"/>
</dbReference>
<keyword evidence="3" id="KW-0975">Bacterial flagellum</keyword>
<evidence type="ECO:0000259" key="4">
    <source>
        <dbReference type="Pfam" id="PF00669"/>
    </source>
</evidence>
<dbReference type="SUPFAM" id="SSF64518">
    <property type="entry name" value="Phase 1 flagellin"/>
    <property type="match status" value="1"/>
</dbReference>
<keyword evidence="5" id="KW-0282">Flagellum</keyword>
<comment type="subcellular location">
    <subcellularLocation>
        <location evidence="1">Bacterial flagellum</location>
    </subcellularLocation>
</comment>
<keyword evidence="5" id="KW-0969">Cilium</keyword>
<evidence type="ECO:0000313" key="6">
    <source>
        <dbReference type="Proteomes" id="UP001523401"/>
    </source>
</evidence>
<sequence length="61" mass="6131">MSLSINTNASAMVAVQTLNATQTALSNAENTISTGRKVSSAADNAAAYGIAQQMQGNVSGQ</sequence>
<evidence type="ECO:0000256" key="3">
    <source>
        <dbReference type="ARBA" id="ARBA00023143"/>
    </source>
</evidence>
<organism evidence="5 6">
    <name type="scientific">Asaia lannensis NBRC 102526</name>
    <dbReference type="NCBI Taxonomy" id="1307926"/>
    <lineage>
        <taxon>Bacteria</taxon>
        <taxon>Pseudomonadati</taxon>
        <taxon>Pseudomonadota</taxon>
        <taxon>Alphaproteobacteria</taxon>
        <taxon>Acetobacterales</taxon>
        <taxon>Acetobacteraceae</taxon>
        <taxon>Asaia</taxon>
    </lineage>
</organism>
<gene>
    <name evidence="5" type="ORF">NF685_08125</name>
</gene>
<evidence type="ECO:0000256" key="2">
    <source>
        <dbReference type="ARBA" id="ARBA00005709"/>
    </source>
</evidence>
<feature type="domain" description="Flagellin N-terminal" evidence="4">
    <location>
        <begin position="5"/>
        <end position="59"/>
    </location>
</feature>
<dbReference type="InterPro" id="IPR001029">
    <property type="entry name" value="Flagellin_N"/>
</dbReference>
<evidence type="ECO:0000313" key="5">
    <source>
        <dbReference type="EMBL" id="MCO6159992.1"/>
    </source>
</evidence>
<comment type="similarity">
    <text evidence="2">Belongs to the bacterial flagellin family.</text>
</comment>
<keyword evidence="5" id="KW-0966">Cell projection</keyword>
<keyword evidence="6" id="KW-1185">Reference proteome</keyword>
<feature type="non-terminal residue" evidence="5">
    <location>
        <position position="61"/>
    </location>
</feature>